<reference evidence="12 13" key="1">
    <citation type="submission" date="2022-08" db="EMBL/GenBank/DDBJ databases">
        <title>Genome Sequence of the sulphate-reducing bacterium, Pseudodesulfovibrio sp. SYK.</title>
        <authorList>
            <person name="Kondo R."/>
            <person name="Kataoka T."/>
        </authorList>
    </citation>
    <scope>NUCLEOTIDE SEQUENCE [LARGE SCALE GENOMIC DNA]</scope>
    <source>
        <strain evidence="12 13">SYK</strain>
    </source>
</reference>
<evidence type="ECO:0000256" key="4">
    <source>
        <dbReference type="ARBA" id="ARBA00012809"/>
    </source>
</evidence>
<evidence type="ECO:0000256" key="1">
    <source>
        <dbReference type="ARBA" id="ARBA00005091"/>
    </source>
</evidence>
<comment type="subunit">
    <text evidence="3">Heterodimer of HisH and HisF.</text>
</comment>
<dbReference type="CDD" id="cd04731">
    <property type="entry name" value="HisF"/>
    <property type="match status" value="1"/>
</dbReference>
<evidence type="ECO:0000256" key="5">
    <source>
        <dbReference type="ARBA" id="ARBA00022605"/>
    </source>
</evidence>
<dbReference type="InterPro" id="IPR006062">
    <property type="entry name" value="His_biosynth"/>
</dbReference>
<comment type="similarity">
    <text evidence="2 11">Belongs to the HisA/HisF family.</text>
</comment>
<organism evidence="12 13">
    <name type="scientific">Pseudodesulfovibrio nedwellii</name>
    <dbReference type="NCBI Taxonomy" id="2973072"/>
    <lineage>
        <taxon>Bacteria</taxon>
        <taxon>Pseudomonadati</taxon>
        <taxon>Thermodesulfobacteriota</taxon>
        <taxon>Desulfovibrionia</taxon>
        <taxon>Desulfovibrionales</taxon>
        <taxon>Desulfovibrionaceae</taxon>
    </lineage>
</organism>
<dbReference type="RefSeq" id="WP_281760589.1">
    <property type="nucleotide sequence ID" value="NZ_AP026709.1"/>
</dbReference>
<accession>A0ABM8B2N5</accession>
<evidence type="ECO:0000313" key="13">
    <source>
        <dbReference type="Proteomes" id="UP001317742"/>
    </source>
</evidence>
<dbReference type="Pfam" id="PF00977">
    <property type="entry name" value="His_biosynth"/>
    <property type="match status" value="1"/>
</dbReference>
<evidence type="ECO:0000256" key="9">
    <source>
        <dbReference type="ARBA" id="ARBA00030264"/>
    </source>
</evidence>
<evidence type="ECO:0000256" key="8">
    <source>
        <dbReference type="ARBA" id="ARBA00025475"/>
    </source>
</evidence>
<evidence type="ECO:0000256" key="10">
    <source>
        <dbReference type="ARBA" id="ARBA00047838"/>
    </source>
</evidence>
<name>A0ABM8B2N5_9BACT</name>
<gene>
    <name evidence="12" type="primary">hisF_3</name>
    <name evidence="12" type="ORF">SYK_24430</name>
</gene>
<dbReference type="PANTHER" id="PTHR21235:SF2">
    <property type="entry name" value="IMIDAZOLE GLYCEROL PHOSPHATE SYNTHASE HISHF"/>
    <property type="match status" value="1"/>
</dbReference>
<keyword evidence="5 11" id="KW-0028">Amino-acid biosynthesis</keyword>
<evidence type="ECO:0000256" key="6">
    <source>
        <dbReference type="ARBA" id="ARBA00023102"/>
    </source>
</evidence>
<protein>
    <recommendedName>
        <fullName evidence="4">imidazole glycerol-phosphate synthase</fullName>
        <ecNumber evidence="4">4.3.2.10</ecNumber>
    </recommendedName>
    <alternativeName>
        <fullName evidence="9">IGP synthase cyclase subunit</fullName>
    </alternativeName>
</protein>
<dbReference type="InterPro" id="IPR050064">
    <property type="entry name" value="IGPS_HisA/HisF"/>
</dbReference>
<dbReference type="SUPFAM" id="SSF51366">
    <property type="entry name" value="Ribulose-phoshate binding barrel"/>
    <property type="match status" value="1"/>
</dbReference>
<evidence type="ECO:0000256" key="3">
    <source>
        <dbReference type="ARBA" id="ARBA00011152"/>
    </source>
</evidence>
<proteinExistence type="inferred from homology"/>
<comment type="function">
    <text evidence="8">IGPS catalyzes the conversion of PRFAR and glutamine to IGP, AICAR and glutamate. The HisF subunit catalyzes the cyclization activity that produces IGP and AICAR from PRFAR using the ammonia provided by the HisH subunit.</text>
</comment>
<keyword evidence="6 11" id="KW-0368">Histidine biosynthesis</keyword>
<dbReference type="EMBL" id="AP026709">
    <property type="protein sequence ID" value="BDQ38083.1"/>
    <property type="molecule type" value="Genomic_DNA"/>
</dbReference>
<evidence type="ECO:0000256" key="2">
    <source>
        <dbReference type="ARBA" id="ARBA00009667"/>
    </source>
</evidence>
<keyword evidence="13" id="KW-1185">Reference proteome</keyword>
<evidence type="ECO:0000256" key="11">
    <source>
        <dbReference type="RuleBase" id="RU003657"/>
    </source>
</evidence>
<comment type="pathway">
    <text evidence="1">Amino-acid biosynthesis; L-histidine biosynthesis; L-histidine from 5-phospho-alpha-D-ribose 1-diphosphate: step 5/9.</text>
</comment>
<dbReference type="Proteomes" id="UP001317742">
    <property type="component" value="Chromosome"/>
</dbReference>
<dbReference type="PANTHER" id="PTHR21235">
    <property type="entry name" value="IMIDAZOLE GLYCEROL PHOSPHATE SYNTHASE SUBUNIT HISF/H IGP SYNTHASE SUBUNIT HISF/H"/>
    <property type="match status" value="1"/>
</dbReference>
<dbReference type="InterPro" id="IPR013785">
    <property type="entry name" value="Aldolase_TIM"/>
</dbReference>
<dbReference type="Gene3D" id="3.20.20.70">
    <property type="entry name" value="Aldolase class I"/>
    <property type="match status" value="1"/>
</dbReference>
<comment type="catalytic activity">
    <reaction evidence="10">
        <text>5-[(5-phospho-1-deoxy-D-ribulos-1-ylimino)methylamino]-1-(5-phospho-beta-D-ribosyl)imidazole-4-carboxamide + L-glutamine = D-erythro-1-(imidazol-4-yl)glycerol 3-phosphate + 5-amino-1-(5-phospho-beta-D-ribosyl)imidazole-4-carboxamide + L-glutamate + H(+)</text>
        <dbReference type="Rhea" id="RHEA:24793"/>
        <dbReference type="ChEBI" id="CHEBI:15378"/>
        <dbReference type="ChEBI" id="CHEBI:29985"/>
        <dbReference type="ChEBI" id="CHEBI:58278"/>
        <dbReference type="ChEBI" id="CHEBI:58359"/>
        <dbReference type="ChEBI" id="CHEBI:58475"/>
        <dbReference type="ChEBI" id="CHEBI:58525"/>
        <dbReference type="EC" id="4.3.2.10"/>
    </reaction>
</comment>
<evidence type="ECO:0000256" key="7">
    <source>
        <dbReference type="ARBA" id="ARBA00023239"/>
    </source>
</evidence>
<evidence type="ECO:0000313" key="12">
    <source>
        <dbReference type="EMBL" id="BDQ38083.1"/>
    </source>
</evidence>
<dbReference type="EC" id="4.3.2.10" evidence="4"/>
<sequence>MASVRLIPRLDIKGQNLIKGIHLEGLRVIGEPNKYAQAYYRAGADELLYIDAVASLYGRENLLDIVHHTTRDVFIPITAGGGVRTLTDVQNLLNAGADKVAINTGAVQNPEIIRDIAQQFGSQCVVLSVEAIRQPSGNWEAFTDCGRESTGLDVVDWVQHAESLGAGEILVTSVDKEGTRKGFDINLVQSISSAVSIPVIASGGMGSVDHLMHVVEDGGANAVSMADILHYNRMALEDLRYECVQRGLETRKI</sequence>
<dbReference type="InterPro" id="IPR011060">
    <property type="entry name" value="RibuloseP-bd_barrel"/>
</dbReference>
<keyword evidence="7" id="KW-0456">Lyase</keyword>
<dbReference type="InterPro" id="IPR004651">
    <property type="entry name" value="HisF"/>
</dbReference>